<comment type="caution">
    <text evidence="1">The sequence shown here is derived from an EMBL/GenBank/DDBJ whole genome shotgun (WGS) entry which is preliminary data.</text>
</comment>
<dbReference type="AlphaFoldDB" id="A0A559T6Y6"/>
<proteinExistence type="predicted"/>
<organism evidence="1">
    <name type="scientific">Serratia fonticola</name>
    <dbReference type="NCBI Taxonomy" id="47917"/>
    <lineage>
        <taxon>Bacteria</taxon>
        <taxon>Pseudomonadati</taxon>
        <taxon>Pseudomonadota</taxon>
        <taxon>Gammaproteobacteria</taxon>
        <taxon>Enterobacterales</taxon>
        <taxon>Yersiniaceae</taxon>
        <taxon>Serratia</taxon>
    </lineage>
</organism>
<reference evidence="1" key="2">
    <citation type="submission" date="2019-08" db="EMBL/GenBank/DDBJ databases">
        <title>Investigation of anaerobic lignin degradation for improved lignocellulosic biofuels.</title>
        <authorList>
            <person name="Deangelis K.PhD."/>
        </authorList>
    </citation>
    <scope>NUCLEOTIDE SEQUENCE [LARGE SCALE GENOMIC DNA]</scope>
    <source>
        <strain evidence="1">128R</strain>
    </source>
</reference>
<name>A0A559T6Y6_SERFO</name>
<accession>A0A559T6Y6</accession>
<protein>
    <submittedName>
        <fullName evidence="1">Uncharacterized protein</fullName>
    </submittedName>
</protein>
<reference evidence="1" key="1">
    <citation type="submission" date="2019-06" db="EMBL/GenBank/DDBJ databases">
        <authorList>
            <person name="Deangelis K."/>
            <person name="Huntemann M."/>
            <person name="Clum A."/>
            <person name="Pillay M."/>
            <person name="Palaniappan K."/>
            <person name="Varghese N."/>
            <person name="Mikhailova N."/>
            <person name="Stamatis D."/>
            <person name="Reddy T."/>
            <person name="Daum C."/>
            <person name="Shapiro N."/>
            <person name="Ivanova N."/>
            <person name="Kyrpides N."/>
            <person name="Woyke T."/>
        </authorList>
    </citation>
    <scope>NUCLEOTIDE SEQUENCE [LARGE SCALE GENOMIC DNA]</scope>
    <source>
        <strain evidence="1">128R</strain>
    </source>
</reference>
<sequence length="44" mass="4996">MSESMRVIQAVDYERVVLESRVRDRDRDFIDHCISGRSIAGGGI</sequence>
<evidence type="ECO:0000313" key="1">
    <source>
        <dbReference type="EMBL" id="TVZ70364.1"/>
    </source>
</evidence>
<dbReference type="EMBL" id="VISQ01000001">
    <property type="protein sequence ID" value="TVZ70364.1"/>
    <property type="molecule type" value="Genomic_DNA"/>
</dbReference>
<gene>
    <name evidence="1" type="ORF">FHU10_2932</name>
</gene>